<evidence type="ECO:0000313" key="2">
    <source>
        <dbReference type="Proteomes" id="UP000807309"/>
    </source>
</evidence>
<dbReference type="Proteomes" id="UP000807309">
    <property type="component" value="Unassembled WGS sequence"/>
</dbReference>
<name>A0ABS0C9S1_9NOCA</name>
<dbReference type="EMBL" id="JADLRE010000014">
    <property type="protein sequence ID" value="MBF6227123.1"/>
    <property type="molecule type" value="Genomic_DNA"/>
</dbReference>
<accession>A0ABS0C9S1</accession>
<evidence type="ECO:0000313" key="1">
    <source>
        <dbReference type="EMBL" id="MBF6227123.1"/>
    </source>
</evidence>
<comment type="caution">
    <text evidence="1">The sequence shown here is derived from an EMBL/GenBank/DDBJ whole genome shotgun (WGS) entry which is preliminary data.</text>
</comment>
<sequence>MHKVLHAELDPVPAAAATDPGLLPIFDVSARFEVTNNTESRFASWASPAQVTAFNELLREILAPVPADLVCCHPRFAAEHAFNLATDWANYAAIRTHPSPAKA</sequence>
<gene>
    <name evidence="1" type="ORF">IU470_18680</name>
</gene>
<evidence type="ECO:0008006" key="3">
    <source>
        <dbReference type="Google" id="ProtNLM"/>
    </source>
</evidence>
<dbReference type="RefSeq" id="WP_195034308.1">
    <property type="nucleotide sequence ID" value="NZ_JADLRE010000014.1"/>
</dbReference>
<reference evidence="1 2" key="1">
    <citation type="submission" date="2020-10" db="EMBL/GenBank/DDBJ databases">
        <title>Identification of Nocardia species via Next-generation sequencing and recognition of intraspecies genetic diversity.</title>
        <authorList>
            <person name="Li P."/>
            <person name="Li P."/>
            <person name="Lu B."/>
        </authorList>
    </citation>
    <scope>NUCLEOTIDE SEQUENCE [LARGE SCALE GENOMIC DNA]</scope>
    <source>
        <strain evidence="1 2">N-11</strain>
    </source>
</reference>
<protein>
    <recommendedName>
        <fullName evidence="3">Antibiotic biosynthesis monooxygenase</fullName>
    </recommendedName>
</protein>
<keyword evidence="2" id="KW-1185">Reference proteome</keyword>
<proteinExistence type="predicted"/>
<organism evidence="1 2">
    <name type="scientific">Nocardia abscessus</name>
    <dbReference type="NCBI Taxonomy" id="120957"/>
    <lineage>
        <taxon>Bacteria</taxon>
        <taxon>Bacillati</taxon>
        <taxon>Actinomycetota</taxon>
        <taxon>Actinomycetes</taxon>
        <taxon>Mycobacteriales</taxon>
        <taxon>Nocardiaceae</taxon>
        <taxon>Nocardia</taxon>
    </lineage>
</organism>